<dbReference type="GO" id="GO:0005634">
    <property type="term" value="C:nucleus"/>
    <property type="evidence" value="ECO:0007669"/>
    <property type="project" value="TreeGrafter"/>
</dbReference>
<feature type="region of interest" description="Disordered" evidence="4">
    <location>
        <begin position="53"/>
        <end position="101"/>
    </location>
</feature>
<keyword evidence="3" id="KW-0175">Coiled coil</keyword>
<dbReference type="SUPFAM" id="SSF46934">
    <property type="entry name" value="UBA-like"/>
    <property type="match status" value="1"/>
</dbReference>
<dbReference type="InterPro" id="IPR013087">
    <property type="entry name" value="Znf_C2H2_type"/>
</dbReference>
<dbReference type="PANTHER" id="PTHR46340">
    <property type="entry name" value="UBX DOMAIN-CONTAINING PROTEIN 1"/>
    <property type="match status" value="1"/>
</dbReference>
<evidence type="ECO:0000256" key="4">
    <source>
        <dbReference type="SAM" id="MobiDB-lite"/>
    </source>
</evidence>
<dbReference type="InterPro" id="IPR009060">
    <property type="entry name" value="UBA-like_sf"/>
</dbReference>
<feature type="compositionally biased region" description="Pro residues" evidence="4">
    <location>
        <begin position="242"/>
        <end position="251"/>
    </location>
</feature>
<dbReference type="SMART" id="SM00165">
    <property type="entry name" value="UBA"/>
    <property type="match status" value="1"/>
</dbReference>
<dbReference type="InterPro" id="IPR029071">
    <property type="entry name" value="Ubiquitin-like_domsf"/>
</dbReference>
<evidence type="ECO:0000259" key="5">
    <source>
        <dbReference type="PROSITE" id="PS50030"/>
    </source>
</evidence>
<dbReference type="OrthoDB" id="10254930at2759"/>
<evidence type="ECO:0000256" key="2">
    <source>
        <dbReference type="ARBA" id="ARBA00022490"/>
    </source>
</evidence>
<keyword evidence="2" id="KW-0963">Cytoplasm</keyword>
<feature type="region of interest" description="Disordered" evidence="4">
    <location>
        <begin position="153"/>
        <end position="183"/>
    </location>
</feature>
<dbReference type="CDD" id="cd01772">
    <property type="entry name" value="UBX_UBXN1"/>
    <property type="match status" value="1"/>
</dbReference>
<gene>
    <name evidence="8" type="primary">LOC110978175</name>
</gene>
<evidence type="ECO:0000259" key="6">
    <source>
        <dbReference type="PROSITE" id="PS50033"/>
    </source>
</evidence>
<dbReference type="FunFam" id="3.10.20.90:FF:000134">
    <property type="entry name" value="UBX domain-containing protein 1"/>
    <property type="match status" value="1"/>
</dbReference>
<name>A0A8B7Y620_ACAPL</name>
<dbReference type="InterPro" id="IPR015940">
    <property type="entry name" value="UBA"/>
</dbReference>
<dbReference type="PROSITE" id="PS50033">
    <property type="entry name" value="UBX"/>
    <property type="match status" value="1"/>
</dbReference>
<dbReference type="PANTHER" id="PTHR46340:SF1">
    <property type="entry name" value="UBX DOMAIN-CONTAINING PROTEIN 1"/>
    <property type="match status" value="1"/>
</dbReference>
<dbReference type="AlphaFoldDB" id="A0A8B7Y620"/>
<dbReference type="GO" id="GO:0005737">
    <property type="term" value="C:cytoplasm"/>
    <property type="evidence" value="ECO:0007669"/>
    <property type="project" value="UniProtKB-SubCell"/>
</dbReference>
<dbReference type="GO" id="GO:0032435">
    <property type="term" value="P:negative regulation of proteasomal ubiquitin-dependent protein catabolic process"/>
    <property type="evidence" value="ECO:0007669"/>
    <property type="project" value="TreeGrafter"/>
</dbReference>
<feature type="region of interest" description="Disordered" evidence="4">
    <location>
        <begin position="200"/>
        <end position="258"/>
    </location>
</feature>
<organism evidence="7 8">
    <name type="scientific">Acanthaster planci</name>
    <name type="common">Crown-of-thorns starfish</name>
    <dbReference type="NCBI Taxonomy" id="133434"/>
    <lineage>
        <taxon>Eukaryota</taxon>
        <taxon>Metazoa</taxon>
        <taxon>Echinodermata</taxon>
        <taxon>Eleutherozoa</taxon>
        <taxon>Asterozoa</taxon>
        <taxon>Asteroidea</taxon>
        <taxon>Valvatacea</taxon>
        <taxon>Valvatida</taxon>
        <taxon>Acanthasteridae</taxon>
        <taxon>Acanthaster</taxon>
    </lineage>
</organism>
<feature type="compositionally biased region" description="Basic and acidic residues" evidence="4">
    <location>
        <begin position="200"/>
        <end position="230"/>
    </location>
</feature>
<dbReference type="InterPro" id="IPR057766">
    <property type="entry name" value="Znf-C2H2_OTU1-like_C"/>
</dbReference>
<evidence type="ECO:0000313" key="8">
    <source>
        <dbReference type="RefSeq" id="XP_022088649.1"/>
    </source>
</evidence>
<dbReference type="SUPFAM" id="SSF54236">
    <property type="entry name" value="Ubiquitin-like"/>
    <property type="match status" value="1"/>
</dbReference>
<evidence type="ECO:0000256" key="1">
    <source>
        <dbReference type="ARBA" id="ARBA00004496"/>
    </source>
</evidence>
<dbReference type="CTD" id="51035"/>
<dbReference type="GO" id="GO:0031397">
    <property type="term" value="P:negative regulation of protein ubiquitination"/>
    <property type="evidence" value="ECO:0007669"/>
    <property type="project" value="TreeGrafter"/>
</dbReference>
<feature type="domain" description="UBX" evidence="6">
    <location>
        <begin position="262"/>
        <end position="341"/>
    </location>
</feature>
<evidence type="ECO:0000256" key="3">
    <source>
        <dbReference type="ARBA" id="ARBA00023054"/>
    </source>
</evidence>
<dbReference type="KEGG" id="aplc:110978175"/>
<protein>
    <submittedName>
        <fullName evidence="8">UBX domain-containing protein 1-like isoform X1</fullName>
    </submittedName>
</protein>
<accession>A0A8B7Y620</accession>
<dbReference type="OMA" id="AQHFPRK"/>
<keyword evidence="7" id="KW-1185">Reference proteome</keyword>
<dbReference type="PROSITE" id="PS50030">
    <property type="entry name" value="UBA"/>
    <property type="match status" value="1"/>
</dbReference>
<dbReference type="Pfam" id="PF00789">
    <property type="entry name" value="UBX"/>
    <property type="match status" value="1"/>
</dbReference>
<dbReference type="Gene3D" id="1.10.8.10">
    <property type="entry name" value="DNA helicase RuvA subunit, C-terminal domain"/>
    <property type="match status" value="1"/>
</dbReference>
<dbReference type="GeneID" id="110978175"/>
<feature type="domain" description="UBA" evidence="5">
    <location>
        <begin position="5"/>
        <end position="49"/>
    </location>
</feature>
<evidence type="ECO:0000313" key="7">
    <source>
        <dbReference type="Proteomes" id="UP000694845"/>
    </source>
</evidence>
<dbReference type="SMART" id="SM00166">
    <property type="entry name" value="UBX"/>
    <property type="match status" value="1"/>
</dbReference>
<dbReference type="RefSeq" id="XP_022088649.1">
    <property type="nucleotide sequence ID" value="XM_022232957.1"/>
</dbReference>
<dbReference type="InterPro" id="IPR001012">
    <property type="entry name" value="UBX_dom"/>
</dbReference>
<proteinExistence type="predicted"/>
<comment type="subcellular location">
    <subcellularLocation>
        <location evidence="1">Cytoplasm</location>
    </subcellularLocation>
</comment>
<sequence>MYYLSLKFKMPTDVEILMEMGFSQNRAQRALAATQYKSVQVAMDWLFAHSDDPDIDEPFQAPEGHKLGSDTSQGTREGGDSKSQQEGEGPTAEGEQVQAKSLKCDECGKKLRTPEDVQVHAARTGHENFSESLEEIKPLTAEEKQEQLLRLQERMKQRQKEKAEQEKKEAVEREKLRRKQGRELVEMKQKMELDEAKKLAELKKREKQEERLARQRVKEEIERDKRERAARYGKVSAEASQPKPPTQPAAPPAVTATAAPKKEYDTTRLQIRLPNGSALTNSFGVSEQLAAVRLFVQLNRTDGSSAPFSLMTTFPKKVFTEEDMEKPLKELGLVPSAVLIVTKPAS</sequence>
<dbReference type="GO" id="GO:0036435">
    <property type="term" value="F:K48-linked polyubiquitin modification-dependent protein binding"/>
    <property type="evidence" value="ECO:0007669"/>
    <property type="project" value="TreeGrafter"/>
</dbReference>
<dbReference type="PROSITE" id="PS00028">
    <property type="entry name" value="ZINC_FINGER_C2H2_1"/>
    <property type="match status" value="1"/>
</dbReference>
<dbReference type="Pfam" id="PF22562">
    <property type="entry name" value="UBA_7"/>
    <property type="match status" value="1"/>
</dbReference>
<dbReference type="GO" id="GO:1903094">
    <property type="term" value="P:negative regulation of protein K48-linked deubiquitination"/>
    <property type="evidence" value="ECO:0007669"/>
    <property type="project" value="TreeGrafter"/>
</dbReference>
<dbReference type="Pfam" id="PF24560">
    <property type="entry name" value="zf-C2H2_OTU1_C"/>
    <property type="match status" value="1"/>
</dbReference>
<dbReference type="CDD" id="cd14302">
    <property type="entry name" value="UBA_UBXN1"/>
    <property type="match status" value="1"/>
</dbReference>
<dbReference type="Proteomes" id="UP000694845">
    <property type="component" value="Unplaced"/>
</dbReference>
<dbReference type="InterPro" id="IPR041923">
    <property type="entry name" value="UBA_UBXN1"/>
</dbReference>
<reference evidence="8" key="1">
    <citation type="submission" date="2025-08" db="UniProtKB">
        <authorList>
            <consortium name="RefSeq"/>
        </authorList>
    </citation>
    <scope>IDENTIFICATION</scope>
</reference>
<dbReference type="Gene3D" id="3.10.20.90">
    <property type="entry name" value="Phosphatidylinositol 3-kinase Catalytic Subunit, Chain A, domain 1"/>
    <property type="match status" value="1"/>
</dbReference>